<dbReference type="PRINTS" id="PR01438">
    <property type="entry name" value="UNVRSLSTRESS"/>
</dbReference>
<keyword evidence="4" id="KW-1185">Reference proteome</keyword>
<dbReference type="Gene3D" id="3.40.50.620">
    <property type="entry name" value="HUPs"/>
    <property type="match status" value="1"/>
</dbReference>
<organism evidence="3 4">
    <name type="scientific">Methanooceanicella nereidis</name>
    <dbReference type="NCBI Taxonomy" id="2052831"/>
    <lineage>
        <taxon>Archaea</taxon>
        <taxon>Methanobacteriati</taxon>
        <taxon>Methanobacteriota</taxon>
        <taxon>Stenosarchaea group</taxon>
        <taxon>Methanomicrobia</taxon>
        <taxon>Methanocellales</taxon>
        <taxon>Methanocellaceae</taxon>
        <taxon>Methanooceanicella</taxon>
    </lineage>
</organism>
<dbReference type="InterPro" id="IPR006016">
    <property type="entry name" value="UspA"/>
</dbReference>
<dbReference type="InterPro" id="IPR014729">
    <property type="entry name" value="Rossmann-like_a/b/a_fold"/>
</dbReference>
<reference evidence="3 4" key="1">
    <citation type="submission" date="2017-11" db="EMBL/GenBank/DDBJ databases">
        <title>Isolation and Characterization of Family Methanocellaceae Species from Potential Methane Hydrate Area Offshore Southwestern Taiwan.</title>
        <authorList>
            <person name="Zhang W.-L."/>
            <person name="Chen W.-C."/>
            <person name="Lai M.-C."/>
            <person name="Chen S.-C."/>
        </authorList>
    </citation>
    <scope>NUCLEOTIDE SEQUENCE [LARGE SCALE GENOMIC DNA]</scope>
    <source>
        <strain evidence="3 4">CWC-04</strain>
    </source>
</reference>
<proteinExistence type="inferred from homology"/>
<evidence type="ECO:0000313" key="4">
    <source>
        <dbReference type="Proteomes" id="UP001320159"/>
    </source>
</evidence>
<accession>A0AAP2RC95</accession>
<dbReference type="PANTHER" id="PTHR46268">
    <property type="entry name" value="STRESS RESPONSE PROTEIN NHAX"/>
    <property type="match status" value="1"/>
</dbReference>
<protein>
    <submittedName>
        <fullName evidence="3">Universal stress protein</fullName>
    </submittedName>
</protein>
<feature type="domain" description="UspA" evidence="2">
    <location>
        <begin position="2"/>
        <end position="131"/>
    </location>
</feature>
<dbReference type="SUPFAM" id="SSF52402">
    <property type="entry name" value="Adenine nucleotide alpha hydrolases-like"/>
    <property type="match status" value="1"/>
</dbReference>
<dbReference type="Pfam" id="PF00582">
    <property type="entry name" value="Usp"/>
    <property type="match status" value="1"/>
</dbReference>
<dbReference type="AlphaFoldDB" id="A0AAP2RC95"/>
<dbReference type="PANTHER" id="PTHR46268:SF6">
    <property type="entry name" value="UNIVERSAL STRESS PROTEIN UP12"/>
    <property type="match status" value="1"/>
</dbReference>
<comment type="similarity">
    <text evidence="1">Belongs to the universal stress protein A family.</text>
</comment>
<dbReference type="EMBL" id="PGCK01000004">
    <property type="protein sequence ID" value="MCD1294609.1"/>
    <property type="molecule type" value="Genomic_DNA"/>
</dbReference>
<evidence type="ECO:0000259" key="2">
    <source>
        <dbReference type="Pfam" id="PF00582"/>
    </source>
</evidence>
<dbReference type="InterPro" id="IPR006015">
    <property type="entry name" value="Universal_stress_UspA"/>
</dbReference>
<evidence type="ECO:0000256" key="1">
    <source>
        <dbReference type="ARBA" id="ARBA00008791"/>
    </source>
</evidence>
<name>A0AAP2RC95_9EURY</name>
<gene>
    <name evidence="3" type="ORF">CUJ83_06290</name>
</gene>
<dbReference type="Proteomes" id="UP001320159">
    <property type="component" value="Unassembled WGS sequence"/>
</dbReference>
<comment type="caution">
    <text evidence="3">The sequence shown here is derived from an EMBL/GenBank/DDBJ whole genome shotgun (WGS) entry which is preliminary data.</text>
</comment>
<evidence type="ECO:0000313" key="3">
    <source>
        <dbReference type="EMBL" id="MCD1294609.1"/>
    </source>
</evidence>
<dbReference type="CDD" id="cd00293">
    <property type="entry name" value="USP-like"/>
    <property type="match status" value="1"/>
</dbReference>
<sequence>MLLNILLATDGKPHSEKAMNYAIEYAMLHKAMLFIVFVVSPKTGEDKETIITYGKGVLEEVKMKAMEHGVSVTTLLEAGSPYESILKAADRISAEAIIVGTSGKTVIDRVLIGSVSEYVVRNACCTVVVVR</sequence>